<dbReference type="SMART" id="SM00091">
    <property type="entry name" value="PAS"/>
    <property type="match status" value="2"/>
</dbReference>
<dbReference type="GO" id="GO:0006355">
    <property type="term" value="P:regulation of DNA-templated transcription"/>
    <property type="evidence" value="ECO:0007669"/>
    <property type="project" value="InterPro"/>
</dbReference>
<protein>
    <submittedName>
        <fullName evidence="10">PAS domain S-box</fullName>
    </submittedName>
</protein>
<dbReference type="PROSITE" id="PS00676">
    <property type="entry name" value="SIGMA54_INTERACT_2"/>
    <property type="match status" value="1"/>
</dbReference>
<keyword evidence="2" id="KW-0067">ATP-binding</keyword>
<dbReference type="PANTHER" id="PTHR32071:SF57">
    <property type="entry name" value="C4-DICARBOXYLATE TRANSPORT TRANSCRIPTIONAL REGULATORY PROTEIN DCTD"/>
    <property type="match status" value="1"/>
</dbReference>
<dbReference type="InterPro" id="IPR000014">
    <property type="entry name" value="PAS"/>
</dbReference>
<dbReference type="InterPro" id="IPR058031">
    <property type="entry name" value="AAA_lid_NorR"/>
</dbReference>
<keyword evidence="1" id="KW-0547">Nucleotide-binding</keyword>
<dbReference type="NCBIfam" id="TIGR00229">
    <property type="entry name" value="sensory_box"/>
    <property type="match status" value="1"/>
</dbReference>
<keyword evidence="4" id="KW-0238">DNA-binding</keyword>
<dbReference type="CDD" id="cd00009">
    <property type="entry name" value="AAA"/>
    <property type="match status" value="1"/>
</dbReference>
<dbReference type="PROSITE" id="PS51371">
    <property type="entry name" value="CBS"/>
    <property type="match status" value="1"/>
</dbReference>
<accession>G7WGQ5</accession>
<dbReference type="eggNOG" id="COG3829">
    <property type="taxonomic scope" value="Bacteria"/>
</dbReference>
<dbReference type="Proteomes" id="UP000006346">
    <property type="component" value="Chromosome"/>
</dbReference>
<dbReference type="InterPro" id="IPR035965">
    <property type="entry name" value="PAS-like_dom_sf"/>
</dbReference>
<dbReference type="SUPFAM" id="SSF54631">
    <property type="entry name" value="CBS-domain pair"/>
    <property type="match status" value="1"/>
</dbReference>
<dbReference type="HOGENOM" id="CLU_000445_8_1_9"/>
<feature type="domain" description="PAS" evidence="8">
    <location>
        <begin position="139"/>
        <end position="190"/>
    </location>
</feature>
<feature type="domain" description="Sigma-54 factor interaction" evidence="7">
    <location>
        <begin position="393"/>
        <end position="624"/>
    </location>
</feature>
<evidence type="ECO:0000256" key="6">
    <source>
        <dbReference type="PROSITE-ProRule" id="PRU00703"/>
    </source>
</evidence>
<dbReference type="InterPro" id="IPR002078">
    <property type="entry name" value="Sigma_54_int"/>
</dbReference>
<dbReference type="Pfam" id="PF00571">
    <property type="entry name" value="CBS"/>
    <property type="match status" value="2"/>
</dbReference>
<dbReference type="CDD" id="cd02205">
    <property type="entry name" value="CBS_pair_SF"/>
    <property type="match status" value="1"/>
</dbReference>
<dbReference type="SUPFAM" id="SSF52540">
    <property type="entry name" value="P-loop containing nucleoside triphosphate hydrolases"/>
    <property type="match status" value="1"/>
</dbReference>
<dbReference type="InterPro" id="IPR027417">
    <property type="entry name" value="P-loop_NTPase"/>
</dbReference>
<dbReference type="InterPro" id="IPR025662">
    <property type="entry name" value="Sigma_54_int_dom_ATP-bd_1"/>
</dbReference>
<dbReference type="InterPro" id="IPR002197">
    <property type="entry name" value="HTH_Fis"/>
</dbReference>
<evidence type="ECO:0000259" key="9">
    <source>
        <dbReference type="PROSITE" id="PS51371"/>
    </source>
</evidence>
<dbReference type="EMBL" id="CP003108">
    <property type="protein sequence ID" value="AET68491.1"/>
    <property type="molecule type" value="Genomic_DNA"/>
</dbReference>
<dbReference type="PANTHER" id="PTHR32071">
    <property type="entry name" value="TRANSCRIPTIONAL REGULATORY PROTEIN"/>
    <property type="match status" value="1"/>
</dbReference>
<dbReference type="AlphaFoldDB" id="G7WGQ5"/>
<dbReference type="STRING" id="768706.Desor_2965"/>
<keyword evidence="11" id="KW-1185">Reference proteome</keyword>
<dbReference type="PATRIC" id="fig|768706.3.peg.2978"/>
<feature type="domain" description="PAS" evidence="8">
    <location>
        <begin position="251"/>
        <end position="303"/>
    </location>
</feature>
<name>G7WGQ5_DESOD</name>
<dbReference type="SUPFAM" id="SSF55785">
    <property type="entry name" value="PYP-like sensor domain (PAS domain)"/>
    <property type="match status" value="2"/>
</dbReference>
<dbReference type="PROSITE" id="PS00675">
    <property type="entry name" value="SIGMA54_INTERACT_1"/>
    <property type="match status" value="1"/>
</dbReference>
<dbReference type="InterPro" id="IPR000644">
    <property type="entry name" value="CBS_dom"/>
</dbReference>
<evidence type="ECO:0000313" key="10">
    <source>
        <dbReference type="EMBL" id="AET68491.1"/>
    </source>
</evidence>
<reference evidence="11" key="1">
    <citation type="submission" date="2011-11" db="EMBL/GenBank/DDBJ databases">
        <title>Complete sequence of Desulfosporosinus orientis DSM 765.</title>
        <authorList>
            <person name="Lucas S."/>
            <person name="Han J."/>
            <person name="Lapidus A."/>
            <person name="Cheng J.-F."/>
            <person name="Goodwin L."/>
            <person name="Pitluck S."/>
            <person name="Peters L."/>
            <person name="Ovchinnikova G."/>
            <person name="Teshima H."/>
            <person name="Detter J.C."/>
            <person name="Han C."/>
            <person name="Tapia R."/>
            <person name="Land M."/>
            <person name="Hauser L."/>
            <person name="Kyrpides N."/>
            <person name="Ivanova N."/>
            <person name="Pagani I."/>
            <person name="Pester M."/>
            <person name="Spring S."/>
            <person name="Ollivier B."/>
            <person name="Rattei T."/>
            <person name="Klenk H.-P."/>
            <person name="Wagner M."/>
            <person name="Loy A."/>
            <person name="Woyke T."/>
        </authorList>
    </citation>
    <scope>NUCLEOTIDE SEQUENCE [LARGE SCALE GENOMIC DNA]</scope>
    <source>
        <strain evidence="11">ATCC 19365 / DSM 765 / NCIMB 8382 / VKM B-1628</strain>
    </source>
</reference>
<dbReference type="GO" id="GO:0005524">
    <property type="term" value="F:ATP binding"/>
    <property type="evidence" value="ECO:0007669"/>
    <property type="project" value="UniProtKB-KW"/>
</dbReference>
<dbReference type="InterPro" id="IPR013767">
    <property type="entry name" value="PAS_fold"/>
</dbReference>
<sequence length="699" mass="78002">MYNEIKKNSLINYSMPVTDVMNTYFKPLRRDDTLRTAFQYFKETKLDTLPVVDEQGRLIGVCPKRRLYKALLKGSSLEQTCAPFIVESPKFFSSDLTYDKVSFDGRIGTVPVVDHDGKVVGMIGLKEFLYQSLNQVSFSYASLDSILRAIYEGMIVVDNNGNILKINPSAENMFGIKAEDVIGSSLMEVLPELPFSSQFTQGVKTIVCCIPVLINQVPIFQDGVQIGINIAILDMSDLERIAAELESVKELQSTLSGLLSALSDGVFVLDYAGCIKYINDAASHLVHENPDKIIGKPLVEFLNCSDPVQVRQTGIAEVDVCKIDGKNCMVSHVPISANDDSDKIVGVISIVYLDDNKLTETIARKWFSLRQQVQYYRDEFEKWGIENSSFEQIISQNLEFMTKKVEALRIARSSSTVLLTGESGVGKDMFARAIHSASLQRAKHAFVKVNCAAIPETLFESEMFGYAPGSFTGAYAGGKIGYFEMANEGTIFLDEVGEMPLSIQVKLLQVIQDKKYTRVGETSPRDVDVRIIAATNRDLRNAINKGLFREDLFYRLNVIEMALPPLRSRSEDIIPLANMFIKKYNGILGSSVTGLSSTVEEALVRYPWPGNIRELENAIERAVNFAWEGEIRVEHLPRDILNPVQDIYVPNSYVTVLNDLGKDIILDALKKTDGNKSAAARLLKMSRSAFYEKLAKYGI</sequence>
<evidence type="ECO:0000256" key="1">
    <source>
        <dbReference type="ARBA" id="ARBA00022741"/>
    </source>
</evidence>
<dbReference type="InterPro" id="IPR046342">
    <property type="entry name" value="CBS_dom_sf"/>
</dbReference>
<evidence type="ECO:0000259" key="8">
    <source>
        <dbReference type="PROSITE" id="PS50112"/>
    </source>
</evidence>
<dbReference type="Pfam" id="PF00989">
    <property type="entry name" value="PAS"/>
    <property type="match status" value="2"/>
</dbReference>
<evidence type="ECO:0000256" key="3">
    <source>
        <dbReference type="ARBA" id="ARBA00023015"/>
    </source>
</evidence>
<dbReference type="Pfam" id="PF25601">
    <property type="entry name" value="AAA_lid_14"/>
    <property type="match status" value="1"/>
</dbReference>
<dbReference type="Gene3D" id="1.10.10.60">
    <property type="entry name" value="Homeodomain-like"/>
    <property type="match status" value="1"/>
</dbReference>
<dbReference type="eggNOG" id="COG3290">
    <property type="taxonomic scope" value="Bacteria"/>
</dbReference>
<evidence type="ECO:0000259" key="7">
    <source>
        <dbReference type="PROSITE" id="PS50045"/>
    </source>
</evidence>
<dbReference type="CDD" id="cd00130">
    <property type="entry name" value="PAS"/>
    <property type="match status" value="2"/>
</dbReference>
<dbReference type="FunFam" id="3.40.50.300:FF:000006">
    <property type="entry name" value="DNA-binding transcriptional regulator NtrC"/>
    <property type="match status" value="1"/>
</dbReference>
<organism evidence="10 11">
    <name type="scientific">Desulfosporosinus orientis (strain ATCC 19365 / DSM 765 / NCIMB 8382 / VKM B-1628 / Singapore I)</name>
    <name type="common">Desulfotomaculum orientis</name>
    <dbReference type="NCBI Taxonomy" id="768706"/>
    <lineage>
        <taxon>Bacteria</taxon>
        <taxon>Bacillati</taxon>
        <taxon>Bacillota</taxon>
        <taxon>Clostridia</taxon>
        <taxon>Eubacteriales</taxon>
        <taxon>Desulfitobacteriaceae</taxon>
        <taxon>Desulfosporosinus</taxon>
    </lineage>
</organism>
<dbReference type="InterPro" id="IPR025943">
    <property type="entry name" value="Sigma_54_int_dom_ATP-bd_2"/>
</dbReference>
<dbReference type="SMART" id="SM00382">
    <property type="entry name" value="AAA"/>
    <property type="match status" value="1"/>
</dbReference>
<dbReference type="RefSeq" id="WP_014185299.1">
    <property type="nucleotide sequence ID" value="NC_016584.1"/>
</dbReference>
<dbReference type="Pfam" id="PF00158">
    <property type="entry name" value="Sigma54_activat"/>
    <property type="match status" value="1"/>
</dbReference>
<feature type="domain" description="CBS" evidence="9">
    <location>
        <begin position="21"/>
        <end position="77"/>
    </location>
</feature>
<dbReference type="InterPro" id="IPR003593">
    <property type="entry name" value="AAA+_ATPase"/>
</dbReference>
<dbReference type="InterPro" id="IPR009057">
    <property type="entry name" value="Homeodomain-like_sf"/>
</dbReference>
<dbReference type="PROSITE" id="PS50045">
    <property type="entry name" value="SIGMA54_INTERACT_4"/>
    <property type="match status" value="1"/>
</dbReference>
<evidence type="ECO:0000313" key="11">
    <source>
        <dbReference type="Proteomes" id="UP000006346"/>
    </source>
</evidence>
<dbReference type="PROSITE" id="PS50112">
    <property type="entry name" value="PAS"/>
    <property type="match status" value="2"/>
</dbReference>
<dbReference type="Gene3D" id="1.10.8.60">
    <property type="match status" value="1"/>
</dbReference>
<dbReference type="Pfam" id="PF02954">
    <property type="entry name" value="HTH_8"/>
    <property type="match status" value="1"/>
</dbReference>
<dbReference type="PROSITE" id="PS00688">
    <property type="entry name" value="SIGMA54_INTERACT_3"/>
    <property type="match status" value="1"/>
</dbReference>
<dbReference type="KEGG" id="dor:Desor_2965"/>
<dbReference type="Gene3D" id="3.10.580.10">
    <property type="entry name" value="CBS-domain"/>
    <property type="match status" value="1"/>
</dbReference>
<evidence type="ECO:0000256" key="5">
    <source>
        <dbReference type="ARBA" id="ARBA00023163"/>
    </source>
</evidence>
<keyword evidence="3" id="KW-0805">Transcription regulation</keyword>
<gene>
    <name evidence="10" type="ordered locus">Desor_2965</name>
</gene>
<keyword evidence="6" id="KW-0129">CBS domain</keyword>
<keyword evidence="5" id="KW-0804">Transcription</keyword>
<reference evidence="10 11" key="2">
    <citation type="journal article" date="2012" name="J. Bacteriol.">
        <title>Complete genome sequences of Desulfosporosinus orientis DSM765T, Desulfosporosinus youngiae DSM17734T, Desulfosporosinus meridiei DSM13257T, and Desulfosporosinus acidiphilus DSM22704T.</title>
        <authorList>
            <person name="Pester M."/>
            <person name="Brambilla E."/>
            <person name="Alazard D."/>
            <person name="Rattei T."/>
            <person name="Weinmaier T."/>
            <person name="Han J."/>
            <person name="Lucas S."/>
            <person name="Lapidus A."/>
            <person name="Cheng J.F."/>
            <person name="Goodwin L."/>
            <person name="Pitluck S."/>
            <person name="Peters L."/>
            <person name="Ovchinnikova G."/>
            <person name="Teshima H."/>
            <person name="Detter J.C."/>
            <person name="Han C.S."/>
            <person name="Tapia R."/>
            <person name="Land M.L."/>
            <person name="Hauser L."/>
            <person name="Kyrpides N.C."/>
            <person name="Ivanova N.N."/>
            <person name="Pagani I."/>
            <person name="Huntmann M."/>
            <person name="Wei C.L."/>
            <person name="Davenport K.W."/>
            <person name="Daligault H."/>
            <person name="Chain P.S."/>
            <person name="Chen A."/>
            <person name="Mavromatis K."/>
            <person name="Markowitz V."/>
            <person name="Szeto E."/>
            <person name="Mikhailova N."/>
            <person name="Pati A."/>
            <person name="Wagner M."/>
            <person name="Woyke T."/>
            <person name="Ollivier B."/>
            <person name="Klenk H.P."/>
            <person name="Spring S."/>
            <person name="Loy A."/>
        </authorList>
    </citation>
    <scope>NUCLEOTIDE SEQUENCE [LARGE SCALE GENOMIC DNA]</scope>
    <source>
        <strain evidence="11">ATCC 19365 / DSM 765 / NCIMB 8382 / VKM B-1628</strain>
    </source>
</reference>
<evidence type="ECO:0000256" key="2">
    <source>
        <dbReference type="ARBA" id="ARBA00022840"/>
    </source>
</evidence>
<proteinExistence type="predicted"/>
<dbReference type="Gene3D" id="3.40.50.300">
    <property type="entry name" value="P-loop containing nucleotide triphosphate hydrolases"/>
    <property type="match status" value="1"/>
</dbReference>
<dbReference type="PRINTS" id="PR01590">
    <property type="entry name" value="HTHFIS"/>
</dbReference>
<dbReference type="OrthoDB" id="9803970at2"/>
<dbReference type="InterPro" id="IPR025944">
    <property type="entry name" value="Sigma_54_int_dom_CS"/>
</dbReference>
<dbReference type="Gene3D" id="3.30.450.20">
    <property type="entry name" value="PAS domain"/>
    <property type="match status" value="2"/>
</dbReference>
<dbReference type="SUPFAM" id="SSF46689">
    <property type="entry name" value="Homeodomain-like"/>
    <property type="match status" value="1"/>
</dbReference>
<dbReference type="GO" id="GO:0043565">
    <property type="term" value="F:sequence-specific DNA binding"/>
    <property type="evidence" value="ECO:0007669"/>
    <property type="project" value="InterPro"/>
</dbReference>
<evidence type="ECO:0000256" key="4">
    <source>
        <dbReference type="ARBA" id="ARBA00023125"/>
    </source>
</evidence>